<feature type="compositionally biased region" description="Polar residues" evidence="1">
    <location>
        <begin position="332"/>
        <end position="348"/>
    </location>
</feature>
<feature type="compositionally biased region" description="Low complexity" evidence="1">
    <location>
        <begin position="195"/>
        <end position="208"/>
    </location>
</feature>
<feature type="compositionally biased region" description="Low complexity" evidence="1">
    <location>
        <begin position="272"/>
        <end position="290"/>
    </location>
</feature>
<evidence type="ECO:0000313" key="2">
    <source>
        <dbReference type="EMBL" id="EGD82964.1"/>
    </source>
</evidence>
<feature type="compositionally biased region" description="Low complexity" evidence="1">
    <location>
        <begin position="78"/>
        <end position="108"/>
    </location>
</feature>
<feature type="compositionally biased region" description="Basic and acidic residues" evidence="1">
    <location>
        <begin position="439"/>
        <end position="453"/>
    </location>
</feature>
<feature type="compositionally biased region" description="Acidic residues" evidence="1">
    <location>
        <begin position="377"/>
        <end position="387"/>
    </location>
</feature>
<evidence type="ECO:0000313" key="3">
    <source>
        <dbReference type="Proteomes" id="UP000007799"/>
    </source>
</evidence>
<feature type="compositionally biased region" description="Polar residues" evidence="1">
    <location>
        <begin position="422"/>
        <end position="433"/>
    </location>
</feature>
<accession>F2U623</accession>
<feature type="region of interest" description="Disordered" evidence="1">
    <location>
        <begin position="176"/>
        <end position="209"/>
    </location>
</feature>
<feature type="region of interest" description="Disordered" evidence="1">
    <location>
        <begin position="245"/>
        <end position="658"/>
    </location>
</feature>
<dbReference type="EMBL" id="GL832962">
    <property type="protein sequence ID" value="EGD82964.1"/>
    <property type="molecule type" value="Genomic_DNA"/>
</dbReference>
<gene>
    <name evidence="2" type="ORF">PTSG_03598</name>
</gene>
<feature type="region of interest" description="Disordered" evidence="1">
    <location>
        <begin position="54"/>
        <end position="157"/>
    </location>
</feature>
<feature type="compositionally biased region" description="Low complexity" evidence="1">
    <location>
        <begin position="540"/>
        <end position="599"/>
    </location>
</feature>
<dbReference type="GeneID" id="16075910"/>
<keyword evidence="3" id="KW-1185">Reference proteome</keyword>
<feature type="compositionally biased region" description="Pro residues" evidence="1">
    <location>
        <begin position="600"/>
        <end position="614"/>
    </location>
</feature>
<feature type="compositionally biased region" description="Gly residues" evidence="1">
    <location>
        <begin position="317"/>
        <end position="330"/>
    </location>
</feature>
<proteinExistence type="predicted"/>
<dbReference type="AlphaFoldDB" id="F2U623"/>
<reference evidence="2" key="1">
    <citation type="submission" date="2009-08" db="EMBL/GenBank/DDBJ databases">
        <title>Annotation of Salpingoeca rosetta.</title>
        <authorList>
            <consortium name="The Broad Institute Genome Sequencing Platform"/>
            <person name="Russ C."/>
            <person name="Cuomo C."/>
            <person name="Burger G."/>
            <person name="Gray M.W."/>
            <person name="Holland P.W.H."/>
            <person name="King N."/>
            <person name="Lang F.B.F."/>
            <person name="Roger A.J."/>
            <person name="Ruiz-Trillo I."/>
            <person name="Young S.K."/>
            <person name="Zeng Q."/>
            <person name="Gargeya S."/>
            <person name="Alvarado L."/>
            <person name="Berlin A."/>
            <person name="Chapman S.B."/>
            <person name="Chen Z."/>
            <person name="Freedman E."/>
            <person name="Gellesch M."/>
            <person name="Goldberg J."/>
            <person name="Griggs A."/>
            <person name="Gujja S."/>
            <person name="Heilman E."/>
            <person name="Heiman D."/>
            <person name="Howarth C."/>
            <person name="Mehta T."/>
            <person name="Neiman D."/>
            <person name="Pearson M."/>
            <person name="Roberts A."/>
            <person name="Saif S."/>
            <person name="Shea T."/>
            <person name="Shenoy N."/>
            <person name="Sisk P."/>
            <person name="Stolte C."/>
            <person name="Sykes S."/>
            <person name="White J."/>
            <person name="Yandava C."/>
            <person name="Haas B."/>
            <person name="Nusbaum C."/>
            <person name="Birren B."/>
        </authorList>
    </citation>
    <scope>NUCLEOTIDE SEQUENCE [LARGE SCALE GENOMIC DNA]</scope>
    <source>
        <strain evidence="2">ATCC 50818</strain>
    </source>
</reference>
<dbReference type="RefSeq" id="XP_004995328.1">
    <property type="nucleotide sequence ID" value="XM_004995271.1"/>
</dbReference>
<organism evidence="3">
    <name type="scientific">Salpingoeca rosetta (strain ATCC 50818 / BSB-021)</name>
    <dbReference type="NCBI Taxonomy" id="946362"/>
    <lineage>
        <taxon>Eukaryota</taxon>
        <taxon>Choanoflagellata</taxon>
        <taxon>Craspedida</taxon>
        <taxon>Salpingoecidae</taxon>
        <taxon>Salpingoeca</taxon>
    </lineage>
</organism>
<feature type="compositionally biased region" description="Acidic residues" evidence="1">
    <location>
        <begin position="454"/>
        <end position="468"/>
    </location>
</feature>
<name>F2U623_SALR5</name>
<dbReference type="KEGG" id="sre:PTSG_03598"/>
<dbReference type="InParanoid" id="F2U623"/>
<sequence>MARHNSSRTCDERARDRVVISFNNFQQRQVDPDNVLTHAYVLRYQVQQQKAKKQLKKQQQQQRQDKLASLHAQRRKQLVSASCSSLPSPSPLSNYASTSSSSSSSTTTKRTVDFSPHIGAARSYDDLSTLNRPSMALPAPPRTARRRSASPSYSVSTIPAAGRNVFGRGRGCPNRSVAAGAAVSSTRQSRRRRALPFASPSASPAQRRCSLPAILEQADGEDAHDDDDDDDRAMPASTDMALLMVQQQQQQHEGSRPGSRGRSMCRDEHTPTTATAATSATSSARSSASRQSRRQDQRAALMSPSLVMMHSSSSRSSGGGDGGIGGGQGAGNNSKRASSVQPSPSASLLNAPFPPLADGGSHEMLGGYSTDETATPCDDDEDEDEETFGFGPAFGFGELASRLNEVAAEQQTARHHQHHQKQSATMGAQTGSNAAGVHEAVHEDGFGSHARDGDDGDVDGDNDCDDRLEDAQQQQHPVQTGFGDATLPHLMKRPAFKTGVPRYRQSTPKPVQGLRALQPRPVWQRHARHSSWPVHPLGDSQSAAALTSSSSSSLTSRGATTVDDSAINTAATTSGSTGATNTSDASGTPALAPTLTPALTPKPPTPTTPSPPSHQPTSSSAAAGRLRRWRRYTNLSTAPLSPCLEEDAEAEFALPSKP</sequence>
<evidence type="ECO:0000256" key="1">
    <source>
        <dbReference type="SAM" id="MobiDB-lite"/>
    </source>
</evidence>
<dbReference type="Proteomes" id="UP000007799">
    <property type="component" value="Unassembled WGS sequence"/>
</dbReference>
<protein>
    <submittedName>
        <fullName evidence="2">Uncharacterized protein</fullName>
    </submittedName>
</protein>